<evidence type="ECO:0000313" key="2">
    <source>
        <dbReference type="Proteomes" id="UP000265520"/>
    </source>
</evidence>
<evidence type="ECO:0000313" key="1">
    <source>
        <dbReference type="EMBL" id="MCI71508.1"/>
    </source>
</evidence>
<dbReference type="AlphaFoldDB" id="A0A392UER6"/>
<name>A0A392UER6_9FABA</name>
<organism evidence="1 2">
    <name type="scientific">Trifolium medium</name>
    <dbReference type="NCBI Taxonomy" id="97028"/>
    <lineage>
        <taxon>Eukaryota</taxon>
        <taxon>Viridiplantae</taxon>
        <taxon>Streptophyta</taxon>
        <taxon>Embryophyta</taxon>
        <taxon>Tracheophyta</taxon>
        <taxon>Spermatophyta</taxon>
        <taxon>Magnoliopsida</taxon>
        <taxon>eudicotyledons</taxon>
        <taxon>Gunneridae</taxon>
        <taxon>Pentapetalae</taxon>
        <taxon>rosids</taxon>
        <taxon>fabids</taxon>
        <taxon>Fabales</taxon>
        <taxon>Fabaceae</taxon>
        <taxon>Papilionoideae</taxon>
        <taxon>50 kb inversion clade</taxon>
        <taxon>NPAAA clade</taxon>
        <taxon>Hologalegina</taxon>
        <taxon>IRL clade</taxon>
        <taxon>Trifolieae</taxon>
        <taxon>Trifolium</taxon>
    </lineage>
</organism>
<protein>
    <submittedName>
        <fullName evidence="1">Uncharacterized protein</fullName>
    </submittedName>
</protein>
<accession>A0A392UER6</accession>
<reference evidence="1 2" key="1">
    <citation type="journal article" date="2018" name="Front. Plant Sci.">
        <title>Red Clover (Trifolium pratense) and Zigzag Clover (T. medium) - A Picture of Genomic Similarities and Differences.</title>
        <authorList>
            <person name="Dluhosova J."/>
            <person name="Istvanek J."/>
            <person name="Nedelnik J."/>
            <person name="Repkova J."/>
        </authorList>
    </citation>
    <scope>NUCLEOTIDE SEQUENCE [LARGE SCALE GENOMIC DNA]</scope>
    <source>
        <strain evidence="2">cv. 10/8</strain>
        <tissue evidence="1">Leaf</tissue>
    </source>
</reference>
<comment type="caution">
    <text evidence="1">The sequence shown here is derived from an EMBL/GenBank/DDBJ whole genome shotgun (WGS) entry which is preliminary data.</text>
</comment>
<proteinExistence type="predicted"/>
<feature type="non-terminal residue" evidence="1">
    <location>
        <position position="1"/>
    </location>
</feature>
<sequence length="27" mass="2886">QELLDGCFNKGDDGGSIRAARLQILPV</sequence>
<dbReference type="Proteomes" id="UP000265520">
    <property type="component" value="Unassembled WGS sequence"/>
</dbReference>
<keyword evidence="2" id="KW-1185">Reference proteome</keyword>
<dbReference type="EMBL" id="LXQA010797552">
    <property type="protein sequence ID" value="MCI71508.1"/>
    <property type="molecule type" value="Genomic_DNA"/>
</dbReference>